<gene>
    <name evidence="1" type="ORF">HJC23_008035</name>
</gene>
<evidence type="ECO:0000313" key="2">
    <source>
        <dbReference type="Proteomes" id="UP001516023"/>
    </source>
</evidence>
<name>A0ABD3Q415_9STRA</name>
<keyword evidence="2" id="KW-1185">Reference proteome</keyword>
<dbReference type="EMBL" id="JABMIG020000079">
    <property type="protein sequence ID" value="KAL3794579.1"/>
    <property type="molecule type" value="Genomic_DNA"/>
</dbReference>
<organism evidence="1 2">
    <name type="scientific">Cyclotella cryptica</name>
    <dbReference type="NCBI Taxonomy" id="29204"/>
    <lineage>
        <taxon>Eukaryota</taxon>
        <taxon>Sar</taxon>
        <taxon>Stramenopiles</taxon>
        <taxon>Ochrophyta</taxon>
        <taxon>Bacillariophyta</taxon>
        <taxon>Coscinodiscophyceae</taxon>
        <taxon>Thalassiosirophycidae</taxon>
        <taxon>Stephanodiscales</taxon>
        <taxon>Stephanodiscaceae</taxon>
        <taxon>Cyclotella</taxon>
    </lineage>
</organism>
<dbReference type="Pfam" id="PF07386">
    <property type="entry name" value="DUF1499"/>
    <property type="match status" value="1"/>
</dbReference>
<sequence>MHATSILATAFATISGTGTPFAVAFSSSPLQHRSQTFSTSVTYLKNIDRHEDDDSSSLFWTRRETLQKTFGSTVVAAVASSLVSYSDAALAFPNKISTKYDDRPKQRGSMPKGLGVAMRKDMAGEEYFGLKPCGAAPNCFCSTDPLIDDPDHNIPPWKWPTDTLSSQEAAFQQLYDVVKAYPPGQSNIDGGGFDIVTFDPKAGYIYVQFESLKNGYVDNVEMAVVGKGDSASNVVQVRSSSRLGYLDFGVNAKRLNYLAKCLREKGWDAPGVDLSSHRGYAEENGLKVL</sequence>
<dbReference type="PANTHER" id="PTHR34801:SF6">
    <property type="entry name" value="SLL1620 PROTEIN"/>
    <property type="match status" value="1"/>
</dbReference>
<dbReference type="InterPro" id="IPR010865">
    <property type="entry name" value="DUF1499"/>
</dbReference>
<evidence type="ECO:0000313" key="1">
    <source>
        <dbReference type="EMBL" id="KAL3794579.1"/>
    </source>
</evidence>
<dbReference type="Proteomes" id="UP001516023">
    <property type="component" value="Unassembled WGS sequence"/>
</dbReference>
<proteinExistence type="predicted"/>
<reference evidence="1 2" key="1">
    <citation type="journal article" date="2020" name="G3 (Bethesda)">
        <title>Improved Reference Genome for Cyclotella cryptica CCMP332, a Model for Cell Wall Morphogenesis, Salinity Adaptation, and Lipid Production in Diatoms (Bacillariophyta).</title>
        <authorList>
            <person name="Roberts W.R."/>
            <person name="Downey K.M."/>
            <person name="Ruck E.C."/>
            <person name="Traller J.C."/>
            <person name="Alverson A.J."/>
        </authorList>
    </citation>
    <scope>NUCLEOTIDE SEQUENCE [LARGE SCALE GENOMIC DNA]</scope>
    <source>
        <strain evidence="1 2">CCMP332</strain>
    </source>
</reference>
<dbReference type="AlphaFoldDB" id="A0ABD3Q415"/>
<comment type="caution">
    <text evidence="1">The sequence shown here is derived from an EMBL/GenBank/DDBJ whole genome shotgun (WGS) entry which is preliminary data.</text>
</comment>
<protein>
    <submittedName>
        <fullName evidence="1">Uncharacterized protein</fullName>
    </submittedName>
</protein>
<dbReference type="PANTHER" id="PTHR34801">
    <property type="entry name" value="EXPRESSED PROTEIN"/>
    <property type="match status" value="1"/>
</dbReference>
<accession>A0ABD3Q415</accession>